<dbReference type="Pfam" id="PF21344">
    <property type="entry name" value="Zn_ribbon_LysW"/>
    <property type="match status" value="1"/>
</dbReference>
<evidence type="ECO:0000313" key="2">
    <source>
        <dbReference type="Proteomes" id="UP001596414"/>
    </source>
</evidence>
<dbReference type="EMBL" id="JBHSZQ010000001">
    <property type="protein sequence ID" value="MFC7124589.1"/>
    <property type="molecule type" value="Genomic_DNA"/>
</dbReference>
<gene>
    <name evidence="1" type="primary">lysW</name>
    <name evidence="1" type="ORF">ACFQJ7_00835</name>
</gene>
<dbReference type="PANTHER" id="PTHR40393">
    <property type="entry name" value="LYSINE BIOSYNTHESIS PROTEIN-RELATED-RELATED"/>
    <property type="match status" value="1"/>
</dbReference>
<reference evidence="1 2" key="1">
    <citation type="journal article" date="2014" name="Int. J. Syst. Evol. Microbiol.">
        <title>Complete genome sequence of Corynebacterium casei LMG S-19264T (=DSM 44701T), isolated from a smear-ripened cheese.</title>
        <authorList>
            <consortium name="US DOE Joint Genome Institute (JGI-PGF)"/>
            <person name="Walter F."/>
            <person name="Albersmeier A."/>
            <person name="Kalinowski J."/>
            <person name="Ruckert C."/>
        </authorList>
    </citation>
    <scope>NUCLEOTIDE SEQUENCE [LARGE SCALE GENOMIC DNA]</scope>
    <source>
        <strain evidence="1 2">CGMCC 4.7215</strain>
    </source>
</reference>
<dbReference type="Gene3D" id="2.20.28.160">
    <property type="match status" value="1"/>
</dbReference>
<dbReference type="Proteomes" id="UP001596414">
    <property type="component" value="Unassembled WGS sequence"/>
</dbReference>
<proteinExistence type="predicted"/>
<dbReference type="PANTHER" id="PTHR40393:SF1">
    <property type="entry name" value="LYSINE BIOSYNTHESIS PROTEIN-RELATED"/>
    <property type="match status" value="1"/>
</dbReference>
<evidence type="ECO:0000313" key="1">
    <source>
        <dbReference type="EMBL" id="MFC7124589.1"/>
    </source>
</evidence>
<dbReference type="AlphaFoldDB" id="A0ABD5X3Q0"/>
<dbReference type="RefSeq" id="WP_267637699.1">
    <property type="nucleotide sequence ID" value="NZ_JAODIY010000010.1"/>
</dbReference>
<protein>
    <submittedName>
        <fullName evidence="1">Lysine biosynthesis protein LysW</fullName>
    </submittedName>
</protein>
<dbReference type="NCBIfam" id="TIGR01206">
    <property type="entry name" value="lysW"/>
    <property type="match status" value="1"/>
</dbReference>
<comment type="caution">
    <text evidence="1">The sequence shown here is derived from an EMBL/GenBank/DDBJ whole genome shotgun (WGS) entry which is preliminary data.</text>
</comment>
<sequence length="54" mass="5832">MVDCIECGADVSLYDDIEAGEILDCGTCGVELEVLNVDPTELDTAPELQQDWGE</sequence>
<dbReference type="InterPro" id="IPR005906">
    <property type="entry name" value="LysW"/>
</dbReference>
<accession>A0ABD5X3Q0</accession>
<name>A0ABD5X3Q0_9EURY</name>
<organism evidence="1 2">
    <name type="scientific">Halovenus rubra</name>
    <dbReference type="NCBI Taxonomy" id="869890"/>
    <lineage>
        <taxon>Archaea</taxon>
        <taxon>Methanobacteriati</taxon>
        <taxon>Methanobacteriota</taxon>
        <taxon>Stenosarchaea group</taxon>
        <taxon>Halobacteria</taxon>
        <taxon>Halobacteriales</taxon>
        <taxon>Haloarculaceae</taxon>
        <taxon>Halovenus</taxon>
    </lineage>
</organism>